<dbReference type="GO" id="GO:0003796">
    <property type="term" value="F:lysozyme activity"/>
    <property type="evidence" value="ECO:0007669"/>
    <property type="project" value="InterPro"/>
</dbReference>
<comment type="caution">
    <text evidence="5">The sequence shown here is derived from an EMBL/GenBank/DDBJ whole genome shotgun (WGS) entry which is preliminary data.</text>
</comment>
<evidence type="ECO:0000256" key="4">
    <source>
        <dbReference type="SAM" id="SignalP"/>
    </source>
</evidence>
<reference evidence="5" key="1">
    <citation type="submission" date="2022-07" db="EMBL/GenBank/DDBJ databases">
        <title>Phylogenomic reconstructions and comparative analyses of Kickxellomycotina fungi.</title>
        <authorList>
            <person name="Reynolds N.K."/>
            <person name="Stajich J.E."/>
            <person name="Barry K."/>
            <person name="Grigoriev I.V."/>
            <person name="Crous P."/>
            <person name="Smith M.E."/>
        </authorList>
    </citation>
    <scope>NUCLEOTIDE SEQUENCE</scope>
    <source>
        <strain evidence="5">IMI 214461</strain>
    </source>
</reference>
<evidence type="ECO:0000256" key="1">
    <source>
        <dbReference type="ARBA" id="ARBA00022529"/>
    </source>
</evidence>
<dbReference type="GO" id="GO:0031640">
    <property type="term" value="P:killing of cells of another organism"/>
    <property type="evidence" value="ECO:0007669"/>
    <property type="project" value="UniProtKB-KW"/>
</dbReference>
<feature type="signal peptide" evidence="4">
    <location>
        <begin position="1"/>
        <end position="20"/>
    </location>
</feature>
<dbReference type="EMBL" id="JANBQF010000214">
    <property type="protein sequence ID" value="KAJ2003529.1"/>
    <property type="molecule type" value="Genomic_DNA"/>
</dbReference>
<evidence type="ECO:0008006" key="7">
    <source>
        <dbReference type="Google" id="ProtNLM"/>
    </source>
</evidence>
<gene>
    <name evidence="5" type="ORF">H4R26_003018</name>
</gene>
<proteinExistence type="predicted"/>
<dbReference type="InterPro" id="IPR023346">
    <property type="entry name" value="Lysozyme-like_dom_sf"/>
</dbReference>
<dbReference type="InterPro" id="IPR051018">
    <property type="entry name" value="Bacteriophage_GH24"/>
</dbReference>
<accession>A0A9W8BFE5</accession>
<keyword evidence="2" id="KW-0081">Bacteriolytic enzyme</keyword>
<sequence length="267" mass="28766">MHSFSIILVLLAACISKTNGAQRLMCRTSPKEAALAAQTYSSLDVIDLQCQTAGGPTVNGTVQWMRTADLCYVPSANMRLDADAQLRLPQCAALDGSAACALPNRAGFELLQRYEGLLAQPQGDVVTGKTFVGYGHACEQEECAGHVTRAEALVTLWRDVRNATDCLVQALSRAARGRAVLSDNMWAALTSWAFSLGDCARVEQSQLVARLVRGEPPSAVAAAELPRWSRIRGRTVASLAKRRSAELALFQTPSELIAHPRCDQIIA</sequence>
<dbReference type="PANTHER" id="PTHR38107:SF3">
    <property type="entry name" value="LYSOZYME RRRD-RELATED"/>
    <property type="match status" value="1"/>
</dbReference>
<dbReference type="GO" id="GO:0042742">
    <property type="term" value="P:defense response to bacterium"/>
    <property type="evidence" value="ECO:0007669"/>
    <property type="project" value="UniProtKB-KW"/>
</dbReference>
<dbReference type="Gene3D" id="1.10.530.40">
    <property type="match status" value="1"/>
</dbReference>
<dbReference type="InterPro" id="IPR002196">
    <property type="entry name" value="Glyco_hydro_24"/>
</dbReference>
<dbReference type="OrthoDB" id="5358886at2759"/>
<dbReference type="InterPro" id="IPR023347">
    <property type="entry name" value="Lysozyme_dom_sf"/>
</dbReference>
<keyword evidence="6" id="KW-1185">Reference proteome</keyword>
<evidence type="ECO:0000256" key="3">
    <source>
        <dbReference type="ARBA" id="ARBA00023200"/>
    </source>
</evidence>
<dbReference type="InterPro" id="IPR033907">
    <property type="entry name" value="Endolysin_autolysin"/>
</dbReference>
<evidence type="ECO:0000256" key="2">
    <source>
        <dbReference type="ARBA" id="ARBA00022638"/>
    </source>
</evidence>
<dbReference type="CDD" id="cd00737">
    <property type="entry name" value="lyz_endolysin_autolysin"/>
    <property type="match status" value="1"/>
</dbReference>
<feature type="chain" id="PRO_5040835067" description="Lysozyme" evidence="4">
    <location>
        <begin position="21"/>
        <end position="267"/>
    </location>
</feature>
<dbReference type="GO" id="GO:0016998">
    <property type="term" value="P:cell wall macromolecule catabolic process"/>
    <property type="evidence" value="ECO:0007669"/>
    <property type="project" value="InterPro"/>
</dbReference>
<dbReference type="Proteomes" id="UP001150907">
    <property type="component" value="Unassembled WGS sequence"/>
</dbReference>
<keyword evidence="1" id="KW-0929">Antimicrobial</keyword>
<keyword evidence="3" id="KW-1035">Host cytoplasm</keyword>
<dbReference type="Pfam" id="PF00959">
    <property type="entry name" value="Phage_lysozyme"/>
    <property type="match status" value="1"/>
</dbReference>
<evidence type="ECO:0000313" key="5">
    <source>
        <dbReference type="EMBL" id="KAJ2003529.1"/>
    </source>
</evidence>
<dbReference type="SUPFAM" id="SSF53955">
    <property type="entry name" value="Lysozyme-like"/>
    <property type="match status" value="1"/>
</dbReference>
<protein>
    <recommendedName>
        <fullName evidence="7">Lysozyme</fullName>
    </recommendedName>
</protein>
<dbReference type="PANTHER" id="PTHR38107">
    <property type="match status" value="1"/>
</dbReference>
<keyword evidence="4" id="KW-0732">Signal</keyword>
<dbReference type="AlphaFoldDB" id="A0A9W8BFE5"/>
<evidence type="ECO:0000313" key="6">
    <source>
        <dbReference type="Proteomes" id="UP001150907"/>
    </source>
</evidence>
<name>A0A9W8BFE5_9FUNG</name>
<organism evidence="5 6">
    <name type="scientific">Coemansia thaxteri</name>
    <dbReference type="NCBI Taxonomy" id="2663907"/>
    <lineage>
        <taxon>Eukaryota</taxon>
        <taxon>Fungi</taxon>
        <taxon>Fungi incertae sedis</taxon>
        <taxon>Zoopagomycota</taxon>
        <taxon>Kickxellomycotina</taxon>
        <taxon>Kickxellomycetes</taxon>
        <taxon>Kickxellales</taxon>
        <taxon>Kickxellaceae</taxon>
        <taxon>Coemansia</taxon>
    </lineage>
</organism>
<dbReference type="GO" id="GO:0009253">
    <property type="term" value="P:peptidoglycan catabolic process"/>
    <property type="evidence" value="ECO:0007669"/>
    <property type="project" value="InterPro"/>
</dbReference>